<accession>A4RTP7</accession>
<dbReference type="STRING" id="436017.A4RTP7"/>
<organism evidence="10 11">
    <name type="scientific">Ostreococcus lucimarinus (strain CCE9901)</name>
    <dbReference type="NCBI Taxonomy" id="436017"/>
    <lineage>
        <taxon>Eukaryota</taxon>
        <taxon>Viridiplantae</taxon>
        <taxon>Chlorophyta</taxon>
        <taxon>Mamiellophyceae</taxon>
        <taxon>Mamiellales</taxon>
        <taxon>Bathycoccaceae</taxon>
        <taxon>Ostreococcus</taxon>
    </lineage>
</organism>
<dbReference type="OrthoDB" id="258143at2759"/>
<proteinExistence type="inferred from homology"/>
<dbReference type="Pfam" id="PF16575">
    <property type="entry name" value="CLP1_P"/>
    <property type="match status" value="1"/>
</dbReference>
<dbReference type="InterPro" id="IPR027417">
    <property type="entry name" value="P-loop_NTPase"/>
</dbReference>
<comment type="similarity">
    <text evidence="6">Belongs to the Clp1 family. Clp1 subfamily.</text>
</comment>
<dbReference type="GO" id="GO:0006388">
    <property type="term" value="P:tRNA splicing, via endonucleolytic cleavage and ligation"/>
    <property type="evidence" value="ECO:0007669"/>
    <property type="project" value="TreeGrafter"/>
</dbReference>
<dbReference type="InterPro" id="IPR032319">
    <property type="entry name" value="CLP1_P"/>
</dbReference>
<dbReference type="PANTHER" id="PTHR12755">
    <property type="entry name" value="CLEAVAGE/POLYADENYLATION FACTOR IA SUBUNIT CLP1P"/>
    <property type="match status" value="1"/>
</dbReference>
<dbReference type="InterPro" id="IPR032324">
    <property type="entry name" value="Clp1_N"/>
</dbReference>
<keyword evidence="2 6" id="KW-0507">mRNA processing</keyword>
<feature type="binding site" evidence="6">
    <location>
        <position position="21"/>
    </location>
    <ligand>
        <name>ATP</name>
        <dbReference type="ChEBI" id="CHEBI:30616"/>
    </ligand>
</feature>
<dbReference type="AlphaFoldDB" id="A4RTP7"/>
<dbReference type="HOGENOM" id="CLU_018195_1_0_1"/>
<dbReference type="Gene3D" id="2.60.120.1030">
    <property type="entry name" value="Clp1, DNA binding domain"/>
    <property type="match status" value="1"/>
</dbReference>
<comment type="function">
    <text evidence="6">Required for endonucleolytic cleavage during polyadenylation-dependent pre-mRNA 3'-end formation.</text>
</comment>
<dbReference type="HAMAP" id="MF_03035">
    <property type="entry name" value="Clp1"/>
    <property type="match status" value="1"/>
</dbReference>
<evidence type="ECO:0000256" key="4">
    <source>
        <dbReference type="ARBA" id="ARBA00022840"/>
    </source>
</evidence>
<dbReference type="Gene3D" id="3.40.50.300">
    <property type="entry name" value="P-loop containing nucleotide triphosphate hydrolases"/>
    <property type="match status" value="1"/>
</dbReference>
<feature type="binding site" evidence="6">
    <location>
        <begin position="126"/>
        <end position="131"/>
    </location>
    <ligand>
        <name>ATP</name>
        <dbReference type="ChEBI" id="CHEBI:30616"/>
    </ligand>
</feature>
<dbReference type="InterPro" id="IPR038238">
    <property type="entry name" value="Clp1_C_sf"/>
</dbReference>
<dbReference type="InterPro" id="IPR038239">
    <property type="entry name" value="Clp1_N_sf"/>
</dbReference>
<keyword evidence="4 6" id="KW-0067">ATP-binding</keyword>
<evidence type="ECO:0000256" key="6">
    <source>
        <dbReference type="HAMAP-Rule" id="MF_03035"/>
    </source>
</evidence>
<dbReference type="OMA" id="VQYVNCH"/>
<evidence type="ECO:0000256" key="3">
    <source>
        <dbReference type="ARBA" id="ARBA00022741"/>
    </source>
</evidence>
<dbReference type="GO" id="GO:0031124">
    <property type="term" value="P:mRNA 3'-end processing"/>
    <property type="evidence" value="ECO:0007669"/>
    <property type="project" value="UniProtKB-UniRule"/>
</dbReference>
<dbReference type="SUPFAM" id="SSF52540">
    <property type="entry name" value="P-loop containing nucleoside triphosphate hydrolases"/>
    <property type="match status" value="1"/>
</dbReference>
<name>A4RTP7_OSTLU</name>
<dbReference type="FunFam" id="2.60.120.1030:FF:000001">
    <property type="entry name" value="Protein CLP1 homolog 5"/>
    <property type="match status" value="1"/>
</dbReference>
<comment type="subcellular location">
    <subcellularLocation>
        <location evidence="1 6">Nucleus</location>
    </subcellularLocation>
</comment>
<dbReference type="Pfam" id="PF16573">
    <property type="entry name" value="CLP1_N"/>
    <property type="match status" value="1"/>
</dbReference>
<dbReference type="GeneID" id="5000553"/>
<dbReference type="Gene3D" id="2.40.30.330">
    <property type="entry name" value="Pre-mRNA cleavage complex subunit Clp1, C-terminal domain"/>
    <property type="match status" value="1"/>
</dbReference>
<gene>
    <name evidence="10" type="ORF">OSTLU_30338</name>
</gene>
<dbReference type="EMBL" id="CP000583">
    <property type="protein sequence ID" value="ABO94823.1"/>
    <property type="molecule type" value="Genomic_DNA"/>
</dbReference>
<dbReference type="Pfam" id="PF06807">
    <property type="entry name" value="Clp1"/>
    <property type="match status" value="1"/>
</dbReference>
<evidence type="ECO:0000313" key="11">
    <source>
        <dbReference type="Proteomes" id="UP000001568"/>
    </source>
</evidence>
<evidence type="ECO:0000256" key="1">
    <source>
        <dbReference type="ARBA" id="ARBA00004123"/>
    </source>
</evidence>
<evidence type="ECO:0000256" key="2">
    <source>
        <dbReference type="ARBA" id="ARBA00022664"/>
    </source>
</evidence>
<evidence type="ECO:0000313" key="10">
    <source>
        <dbReference type="EMBL" id="ABO94823.1"/>
    </source>
</evidence>
<feature type="domain" description="Clp1 P-loop" evidence="9">
    <location>
        <begin position="123"/>
        <end position="309"/>
    </location>
</feature>
<dbReference type="GO" id="GO:0005849">
    <property type="term" value="C:mRNA cleavage factor complex"/>
    <property type="evidence" value="ECO:0007669"/>
    <property type="project" value="InterPro"/>
</dbReference>
<dbReference type="InterPro" id="IPR045116">
    <property type="entry name" value="Clp1/Grc3"/>
</dbReference>
<dbReference type="KEGG" id="olu:OSTLU_30338"/>
<evidence type="ECO:0000259" key="7">
    <source>
        <dbReference type="Pfam" id="PF06807"/>
    </source>
</evidence>
<evidence type="ECO:0000259" key="8">
    <source>
        <dbReference type="Pfam" id="PF16573"/>
    </source>
</evidence>
<keyword evidence="3 6" id="KW-0547">Nucleotide-binding</keyword>
<keyword evidence="5 6" id="KW-0539">Nucleus</keyword>
<dbReference type="InterPro" id="IPR028606">
    <property type="entry name" value="Clp1"/>
</dbReference>
<dbReference type="PANTHER" id="PTHR12755:SF6">
    <property type="entry name" value="POLYRIBONUCLEOTIDE 5'-HYDROXYL-KINASE CLP1"/>
    <property type="match status" value="1"/>
</dbReference>
<dbReference type="GO" id="GO:0005524">
    <property type="term" value="F:ATP binding"/>
    <property type="evidence" value="ECO:0007669"/>
    <property type="project" value="UniProtKB-UniRule"/>
</dbReference>
<evidence type="ECO:0000259" key="9">
    <source>
        <dbReference type="Pfam" id="PF16575"/>
    </source>
</evidence>
<sequence length="429" mass="46166">MASDGDDGIAVQTFTLEQEQELRVETPARGEIKLKLVDGTAEVFGAEIAVGQSITCVSGRKLAVFTYHGATIEVRGEVEIAYVAGETPMVSYANTHSVLNAKRVAAASENSSEAEGPRVMCVGPTDVGKSTVCSILCNYATRAGHAPLYVDLDLGQGAVTVPGTICAAPIDAQIDLEEGIPLEMPLVYFYGDLTVNNPDYYKHIVSRLGTMLDERSKANEEARAAGCVVNTMGWIDGVGLELLLHAREALKIDHVLVIGQERLFGQLQQKLKGTDCQVFRLQKSGGVVERTPEYRRASRDRMFKEYFYGATGELAPASQTAYFSKISIYRIGGGPRAPTSALPIGQAPSTDPMRVTPVVPSTSLLHSVLAVSHGKTQGDLLTSNVAGFIYITEVNMMQKSFTYLSPCPGELPSNVLLSGNLKWLGEDVK</sequence>
<dbReference type="GO" id="GO:0051731">
    <property type="term" value="F:polynucleotide 5'-hydroxyl-kinase activity"/>
    <property type="evidence" value="ECO:0007669"/>
    <property type="project" value="InterPro"/>
</dbReference>
<dbReference type="Gramene" id="ABO94823">
    <property type="protein sequence ID" value="ABO94823"/>
    <property type="gene ID" value="OSTLU_30338"/>
</dbReference>
<dbReference type="FunFam" id="2.40.30.330:FF:000002">
    <property type="entry name" value="Protein CLP1 homolog"/>
    <property type="match status" value="1"/>
</dbReference>
<dbReference type="InterPro" id="IPR010655">
    <property type="entry name" value="Clp1_C"/>
</dbReference>
<dbReference type="RefSeq" id="XP_001416530.1">
    <property type="nucleotide sequence ID" value="XM_001416493.1"/>
</dbReference>
<reference evidence="10 11" key="1">
    <citation type="journal article" date="2007" name="Proc. Natl. Acad. Sci. U.S.A.">
        <title>The tiny eukaryote Ostreococcus provides genomic insights into the paradox of plankton speciation.</title>
        <authorList>
            <person name="Palenik B."/>
            <person name="Grimwood J."/>
            <person name="Aerts A."/>
            <person name="Rouze P."/>
            <person name="Salamov A."/>
            <person name="Putnam N."/>
            <person name="Dupont C."/>
            <person name="Jorgensen R."/>
            <person name="Derelle E."/>
            <person name="Rombauts S."/>
            <person name="Zhou K."/>
            <person name="Otillar R."/>
            <person name="Merchant S.S."/>
            <person name="Podell S."/>
            <person name="Gaasterland T."/>
            <person name="Napoli C."/>
            <person name="Gendler K."/>
            <person name="Manuell A."/>
            <person name="Tai V."/>
            <person name="Vallon O."/>
            <person name="Piganeau G."/>
            <person name="Jancek S."/>
            <person name="Heijde M."/>
            <person name="Jabbari K."/>
            <person name="Bowler C."/>
            <person name="Lohr M."/>
            <person name="Robbens S."/>
            <person name="Werner G."/>
            <person name="Dubchak I."/>
            <person name="Pazour G.J."/>
            <person name="Ren Q."/>
            <person name="Paulsen I."/>
            <person name="Delwiche C."/>
            <person name="Schmutz J."/>
            <person name="Rokhsar D."/>
            <person name="Van de Peer Y."/>
            <person name="Moreau H."/>
            <person name="Grigoriev I.V."/>
        </authorList>
    </citation>
    <scope>NUCLEOTIDE SEQUENCE [LARGE SCALE GENOMIC DNA]</scope>
    <source>
        <strain evidence="10 11">CCE9901</strain>
    </source>
</reference>
<feature type="binding site" evidence="6">
    <location>
        <position position="61"/>
    </location>
    <ligand>
        <name>ATP</name>
        <dbReference type="ChEBI" id="CHEBI:30616"/>
    </ligand>
</feature>
<keyword evidence="11" id="KW-1185">Reference proteome</keyword>
<feature type="domain" description="Clp1 N-terminal" evidence="8">
    <location>
        <begin position="15"/>
        <end position="105"/>
    </location>
</feature>
<feature type="domain" description="Clp1 C-terminal" evidence="7">
    <location>
        <begin position="314"/>
        <end position="424"/>
    </location>
</feature>
<dbReference type="eggNOG" id="KOG2749">
    <property type="taxonomic scope" value="Eukaryota"/>
</dbReference>
<dbReference type="Proteomes" id="UP000001568">
    <property type="component" value="Chromosome 3"/>
</dbReference>
<protein>
    <recommendedName>
        <fullName evidence="6">Protein CLP1 homolog</fullName>
    </recommendedName>
</protein>
<evidence type="ECO:0000256" key="5">
    <source>
        <dbReference type="ARBA" id="ARBA00023242"/>
    </source>
</evidence>